<feature type="domain" description="HTH marR-type" evidence="4">
    <location>
        <begin position="9"/>
        <end position="144"/>
    </location>
</feature>
<dbReference type="AlphaFoldDB" id="A0A6C0G2F0"/>
<keyword evidence="6" id="KW-1185">Reference proteome</keyword>
<evidence type="ECO:0000259" key="4">
    <source>
        <dbReference type="PROSITE" id="PS50995"/>
    </source>
</evidence>
<dbReference type="KEGG" id="plyc:GXP70_16535"/>
<dbReference type="InterPro" id="IPR023187">
    <property type="entry name" value="Tscrpt_reg_MarR-type_CS"/>
</dbReference>
<dbReference type="Proteomes" id="UP000476064">
    <property type="component" value="Chromosome"/>
</dbReference>
<dbReference type="GO" id="GO:0003677">
    <property type="term" value="F:DNA binding"/>
    <property type="evidence" value="ECO:0007669"/>
    <property type="project" value="UniProtKB-KW"/>
</dbReference>
<name>A0A6C0G2F0_9BACL</name>
<evidence type="ECO:0000256" key="1">
    <source>
        <dbReference type="ARBA" id="ARBA00023015"/>
    </source>
</evidence>
<evidence type="ECO:0000313" key="6">
    <source>
        <dbReference type="Proteomes" id="UP000476064"/>
    </source>
</evidence>
<dbReference type="SUPFAM" id="SSF46785">
    <property type="entry name" value="Winged helix' DNA-binding domain"/>
    <property type="match status" value="1"/>
</dbReference>
<reference evidence="5 6" key="1">
    <citation type="submission" date="2020-01" db="EMBL/GenBank/DDBJ databases">
        <title>Paenibacillus sp. nov., isolated from tomato rhizosphere.</title>
        <authorList>
            <person name="Weon H.-Y."/>
            <person name="Lee S.A."/>
        </authorList>
    </citation>
    <scope>NUCLEOTIDE SEQUENCE [LARGE SCALE GENOMIC DNA]</scope>
    <source>
        <strain evidence="5 6">12200R-189</strain>
    </source>
</reference>
<dbReference type="InterPro" id="IPR036388">
    <property type="entry name" value="WH-like_DNA-bd_sf"/>
</dbReference>
<dbReference type="PANTHER" id="PTHR42756">
    <property type="entry name" value="TRANSCRIPTIONAL REGULATOR, MARR"/>
    <property type="match status" value="1"/>
</dbReference>
<dbReference type="InterPro" id="IPR036390">
    <property type="entry name" value="WH_DNA-bd_sf"/>
</dbReference>
<dbReference type="RefSeq" id="WP_162357848.1">
    <property type="nucleotide sequence ID" value="NZ_CP048209.1"/>
</dbReference>
<dbReference type="SMART" id="SM00347">
    <property type="entry name" value="HTH_MARR"/>
    <property type="match status" value="1"/>
</dbReference>
<organism evidence="5 6">
    <name type="scientific">Paenibacillus lycopersici</name>
    <dbReference type="NCBI Taxonomy" id="2704462"/>
    <lineage>
        <taxon>Bacteria</taxon>
        <taxon>Bacillati</taxon>
        <taxon>Bacillota</taxon>
        <taxon>Bacilli</taxon>
        <taxon>Bacillales</taxon>
        <taxon>Paenibacillaceae</taxon>
        <taxon>Paenibacillus</taxon>
    </lineage>
</organism>
<dbReference type="PRINTS" id="PR00598">
    <property type="entry name" value="HTHMARR"/>
</dbReference>
<sequence length="156" mass="18060">MSDGKEAKLAELQLLMERWFQRAKNRMKTLENPFNLANGHIFVLMHMYRVGTCKVNDAARMLGITSGAATGLTDKLVTLGLVERTRQEEDRRVVKLSLTAQGKDTVEQTWKQRREWFTSIVGRLDDSQIDIVLNAFTLLYRMLDDNQDQQNKEVER</sequence>
<dbReference type="PANTHER" id="PTHR42756:SF1">
    <property type="entry name" value="TRANSCRIPTIONAL REPRESSOR OF EMRAB OPERON"/>
    <property type="match status" value="1"/>
</dbReference>
<protein>
    <submittedName>
        <fullName evidence="5">MarR family transcriptional regulator</fullName>
    </submittedName>
</protein>
<keyword evidence="3" id="KW-0804">Transcription</keyword>
<dbReference type="EMBL" id="CP048209">
    <property type="protein sequence ID" value="QHT61409.1"/>
    <property type="molecule type" value="Genomic_DNA"/>
</dbReference>
<dbReference type="Gene3D" id="1.10.10.10">
    <property type="entry name" value="Winged helix-like DNA-binding domain superfamily/Winged helix DNA-binding domain"/>
    <property type="match status" value="1"/>
</dbReference>
<evidence type="ECO:0000256" key="3">
    <source>
        <dbReference type="ARBA" id="ARBA00023163"/>
    </source>
</evidence>
<keyword evidence="2" id="KW-0238">DNA-binding</keyword>
<dbReference type="PROSITE" id="PS01117">
    <property type="entry name" value="HTH_MARR_1"/>
    <property type="match status" value="1"/>
</dbReference>
<gene>
    <name evidence="5" type="ORF">GXP70_16535</name>
</gene>
<dbReference type="InterPro" id="IPR000835">
    <property type="entry name" value="HTH_MarR-typ"/>
</dbReference>
<proteinExistence type="predicted"/>
<keyword evidence="1" id="KW-0805">Transcription regulation</keyword>
<evidence type="ECO:0000313" key="5">
    <source>
        <dbReference type="EMBL" id="QHT61409.1"/>
    </source>
</evidence>
<dbReference type="Pfam" id="PF12802">
    <property type="entry name" value="MarR_2"/>
    <property type="match status" value="1"/>
</dbReference>
<dbReference type="GO" id="GO:0003700">
    <property type="term" value="F:DNA-binding transcription factor activity"/>
    <property type="evidence" value="ECO:0007669"/>
    <property type="project" value="InterPro"/>
</dbReference>
<evidence type="ECO:0000256" key="2">
    <source>
        <dbReference type="ARBA" id="ARBA00023125"/>
    </source>
</evidence>
<accession>A0A6C0G2F0</accession>
<dbReference type="PROSITE" id="PS50995">
    <property type="entry name" value="HTH_MARR_2"/>
    <property type="match status" value="1"/>
</dbReference>